<sequence>MIDPDKKITQARFAQIVGITQPAVSGLLAQGVLTVGDNAGNWLLSYCGHLREIAAGRTRQSDDSIDLVSEKARLAAAQADKIEMENNVKKGELAPVAVLEEVLVRAGGKIAAQLDTIPASLKRRIPSLTDSDIGFVRREIAKARNAVANLNLEDVEADENEAK</sequence>
<comment type="caution">
    <text evidence="1">The sequence shown here is derived from an EMBL/GenBank/DDBJ whole genome shotgun (WGS) entry which is preliminary data.</text>
</comment>
<evidence type="ECO:0000313" key="2">
    <source>
        <dbReference type="Proteomes" id="UP001074635"/>
    </source>
</evidence>
<name>A0ABU3MUG8_9BURK</name>
<dbReference type="RefSeq" id="WP_083053634.1">
    <property type="nucleotide sequence ID" value="NZ_JAPQTC020000004.1"/>
</dbReference>
<protein>
    <submittedName>
        <fullName evidence="1">Terminase small subunit</fullName>
    </submittedName>
</protein>
<proteinExistence type="predicted"/>
<dbReference type="Pfam" id="PF07471">
    <property type="entry name" value="Phage_Nu1"/>
    <property type="match status" value="1"/>
</dbReference>
<dbReference type="InterPro" id="IPR010906">
    <property type="entry name" value="Phage_lambda_Nu1_terminase-ssu"/>
</dbReference>
<keyword evidence="2" id="KW-1185">Reference proteome</keyword>
<reference evidence="1" key="1">
    <citation type="submission" date="2023-08" db="EMBL/GenBank/DDBJ databases">
        <title>Study of Resistomes in environmental pathogenic environmental.</title>
        <authorList>
            <person name="Bhattacharjee A."/>
            <person name="Singh A.K."/>
        </authorList>
    </citation>
    <scope>NUCLEOTIDE SEQUENCE</scope>
    <source>
        <strain evidence="1">S1</strain>
    </source>
</reference>
<gene>
    <name evidence="1" type="ORF">OYC61_013980</name>
</gene>
<accession>A0ABU3MUG8</accession>
<dbReference type="Proteomes" id="UP001074635">
    <property type="component" value="Unassembled WGS sequence"/>
</dbReference>
<dbReference type="EMBL" id="JAPQTC020000004">
    <property type="protein sequence ID" value="MDT8505409.1"/>
    <property type="molecule type" value="Genomic_DNA"/>
</dbReference>
<organism evidence="1 2">
    <name type="scientific">Alcaligenes nematophilus</name>
    <dbReference type="NCBI Taxonomy" id="2994643"/>
    <lineage>
        <taxon>Bacteria</taxon>
        <taxon>Pseudomonadati</taxon>
        <taxon>Pseudomonadota</taxon>
        <taxon>Betaproteobacteria</taxon>
        <taxon>Burkholderiales</taxon>
        <taxon>Alcaligenaceae</taxon>
        <taxon>Alcaligenes</taxon>
    </lineage>
</organism>
<evidence type="ECO:0000313" key="1">
    <source>
        <dbReference type="EMBL" id="MDT8505409.1"/>
    </source>
</evidence>